<protein>
    <submittedName>
        <fullName evidence="2">Uncharacterized protein</fullName>
    </submittedName>
</protein>
<keyword evidence="1" id="KW-0732">Signal</keyword>
<proteinExistence type="predicted"/>
<dbReference type="CDD" id="cd00657">
    <property type="entry name" value="Ferritin_like"/>
    <property type="match status" value="1"/>
</dbReference>
<dbReference type="OrthoDB" id="1001765at2759"/>
<dbReference type="AlphaFoldDB" id="A0A8H3IRG4"/>
<dbReference type="InterPro" id="IPR039254">
    <property type="entry name" value="Rds1"/>
</dbReference>
<dbReference type="PANTHER" id="PTHR38705">
    <property type="entry name" value="PROTEIN RDS1"/>
    <property type="match status" value="1"/>
</dbReference>
<keyword evidence="3" id="KW-1185">Reference proteome</keyword>
<dbReference type="PANTHER" id="PTHR38705:SF1">
    <property type="entry name" value="PROTEIN RDS1"/>
    <property type="match status" value="1"/>
</dbReference>
<evidence type="ECO:0000313" key="3">
    <source>
        <dbReference type="Proteomes" id="UP000664203"/>
    </source>
</evidence>
<feature type="chain" id="PRO_5033986087" evidence="1">
    <location>
        <begin position="18"/>
        <end position="319"/>
    </location>
</feature>
<reference evidence="2" key="1">
    <citation type="submission" date="2021-03" db="EMBL/GenBank/DDBJ databases">
        <authorList>
            <person name="Tagirdzhanova G."/>
        </authorList>
    </citation>
    <scope>NUCLEOTIDE SEQUENCE</scope>
</reference>
<organism evidence="2 3">
    <name type="scientific">Alectoria fallacina</name>
    <dbReference type="NCBI Taxonomy" id="1903189"/>
    <lineage>
        <taxon>Eukaryota</taxon>
        <taxon>Fungi</taxon>
        <taxon>Dikarya</taxon>
        <taxon>Ascomycota</taxon>
        <taxon>Pezizomycotina</taxon>
        <taxon>Lecanoromycetes</taxon>
        <taxon>OSLEUM clade</taxon>
        <taxon>Lecanoromycetidae</taxon>
        <taxon>Lecanorales</taxon>
        <taxon>Lecanorineae</taxon>
        <taxon>Parmeliaceae</taxon>
        <taxon>Alectoria</taxon>
    </lineage>
</organism>
<evidence type="ECO:0000256" key="1">
    <source>
        <dbReference type="SAM" id="SignalP"/>
    </source>
</evidence>
<dbReference type="Pfam" id="PF13668">
    <property type="entry name" value="Ferritin_2"/>
    <property type="match status" value="1"/>
</dbReference>
<accession>A0A8H3IRG4</accession>
<evidence type="ECO:0000313" key="2">
    <source>
        <dbReference type="EMBL" id="CAF9930595.1"/>
    </source>
</evidence>
<dbReference type="EMBL" id="CAJPDR010000289">
    <property type="protein sequence ID" value="CAF9930595.1"/>
    <property type="molecule type" value="Genomic_DNA"/>
</dbReference>
<dbReference type="InterPro" id="IPR009078">
    <property type="entry name" value="Ferritin-like_SF"/>
</dbReference>
<sequence length="319" mass="33421">MRFTVACFVGLAASIVAHPVEKRANTLPPVDSVTDESVLQLALYLEHLELALYTGGYVNFTDAEYTAAGFPAGFRENVGVIASHEATHSATISAILEKAGYTPVPTCSYKFPYDSPTSFVDLANMITSVGIGAYLGGAELLADDPILEVASASILTVEARHDAYLRAGVGASPFPTAFDTALTAVFAYNLAQLFIVECPQQLPLPILPKLTLESPTPHSNLQPPTPAGTLLKFTYDPSKFFVEVAAGTPLYIGLINMVTNVTYTEVTSCGTGCATIPVPKGAAGAAFAVLTTFPTADALTEDQLSSFGSLAGPAEVMLS</sequence>
<gene>
    <name evidence="2" type="ORF">ALECFALPRED_004646</name>
</gene>
<comment type="caution">
    <text evidence="2">The sequence shown here is derived from an EMBL/GenBank/DDBJ whole genome shotgun (WGS) entry which is preliminary data.</text>
</comment>
<dbReference type="SUPFAM" id="SSF47240">
    <property type="entry name" value="Ferritin-like"/>
    <property type="match status" value="1"/>
</dbReference>
<dbReference type="Proteomes" id="UP000664203">
    <property type="component" value="Unassembled WGS sequence"/>
</dbReference>
<name>A0A8H3IRG4_9LECA</name>
<feature type="signal peptide" evidence="1">
    <location>
        <begin position="1"/>
        <end position="17"/>
    </location>
</feature>